<sequence length="282" mass="30691">MTRLRISHATSYDYVRRVSLSYNEARMSPITDPHQVVLESSLTVGPDHAAVDTYRDYWGTRVTSFDITSPHDRLAVLAEATVEVHRGTRTVDAEPVGWADLHGAAARNRFSDWLPQTPLSGPGDEVIALVRDEVRGLDPHEAAMAVFAWMRGQMSYVPGATHVHSNAEHAWTARKGVCQDLAHLGAGALRSLGIPARYVSGYLHPRPAAGIGEEVVGESHAWVEWWDGGWRAWDPTNTGPVGDLHVVVARGRDYRDVTPLKGILSGGGGSTLAVRVAVTRLA</sequence>
<organism evidence="2 3">
    <name type="scientific">Tersicoccus solisilvae</name>
    <dbReference type="NCBI Taxonomy" id="1882339"/>
    <lineage>
        <taxon>Bacteria</taxon>
        <taxon>Bacillati</taxon>
        <taxon>Actinomycetota</taxon>
        <taxon>Actinomycetes</taxon>
        <taxon>Micrococcales</taxon>
        <taxon>Micrococcaceae</taxon>
        <taxon>Tersicoccus</taxon>
    </lineage>
</organism>
<dbReference type="RefSeq" id="WP_188667620.1">
    <property type="nucleotide sequence ID" value="NZ_BMJI01000006.1"/>
</dbReference>
<dbReference type="EMBL" id="BMJI01000006">
    <property type="protein sequence ID" value="GGC88240.1"/>
    <property type="molecule type" value="Genomic_DNA"/>
</dbReference>
<dbReference type="Proteomes" id="UP000597761">
    <property type="component" value="Unassembled WGS sequence"/>
</dbReference>
<dbReference type="InterPro" id="IPR038765">
    <property type="entry name" value="Papain-like_cys_pep_sf"/>
</dbReference>
<dbReference type="InterPro" id="IPR002931">
    <property type="entry name" value="Transglutaminase-like"/>
</dbReference>
<dbReference type="Gene3D" id="3.10.620.30">
    <property type="match status" value="1"/>
</dbReference>
<evidence type="ECO:0000313" key="3">
    <source>
        <dbReference type="Proteomes" id="UP000597761"/>
    </source>
</evidence>
<evidence type="ECO:0000313" key="2">
    <source>
        <dbReference type="EMBL" id="GGC88240.1"/>
    </source>
</evidence>
<dbReference type="SMART" id="SM00460">
    <property type="entry name" value="TGc"/>
    <property type="match status" value="1"/>
</dbReference>
<gene>
    <name evidence="2" type="ORF">GCM10011512_13970</name>
</gene>
<evidence type="ECO:0000259" key="1">
    <source>
        <dbReference type="SMART" id="SM00460"/>
    </source>
</evidence>
<proteinExistence type="predicted"/>
<dbReference type="PANTHER" id="PTHR33490:SF6">
    <property type="entry name" value="SLL1049 PROTEIN"/>
    <property type="match status" value="1"/>
</dbReference>
<comment type="caution">
    <text evidence="2">The sequence shown here is derived from an EMBL/GenBank/DDBJ whole genome shotgun (WGS) entry which is preliminary data.</text>
</comment>
<reference evidence="3" key="1">
    <citation type="journal article" date="2019" name="Int. J. Syst. Evol. Microbiol.">
        <title>The Global Catalogue of Microorganisms (GCM) 10K type strain sequencing project: providing services to taxonomists for standard genome sequencing and annotation.</title>
        <authorList>
            <consortium name="The Broad Institute Genomics Platform"/>
            <consortium name="The Broad Institute Genome Sequencing Center for Infectious Disease"/>
            <person name="Wu L."/>
            <person name="Ma J."/>
        </authorList>
    </citation>
    <scope>NUCLEOTIDE SEQUENCE [LARGE SCALE GENOMIC DNA]</scope>
    <source>
        <strain evidence="3">CGMCC 1.15480</strain>
    </source>
</reference>
<accession>A0ABQ1NZP2</accession>
<keyword evidence="3" id="KW-1185">Reference proteome</keyword>
<dbReference type="PANTHER" id="PTHR33490">
    <property type="entry name" value="BLR5614 PROTEIN-RELATED"/>
    <property type="match status" value="1"/>
</dbReference>
<protein>
    <recommendedName>
        <fullName evidence="1">Transglutaminase-like domain-containing protein</fullName>
    </recommendedName>
</protein>
<dbReference type="Pfam" id="PF01841">
    <property type="entry name" value="Transglut_core"/>
    <property type="match status" value="1"/>
</dbReference>
<feature type="domain" description="Transglutaminase-like" evidence="1">
    <location>
        <begin position="170"/>
        <end position="237"/>
    </location>
</feature>
<dbReference type="Pfam" id="PF08379">
    <property type="entry name" value="Bact_transglu_N"/>
    <property type="match status" value="1"/>
</dbReference>
<dbReference type="SUPFAM" id="SSF54001">
    <property type="entry name" value="Cysteine proteinases"/>
    <property type="match status" value="1"/>
</dbReference>
<name>A0ABQ1NZP2_9MICC</name>
<dbReference type="InterPro" id="IPR013589">
    <property type="entry name" value="Bac_transglu_N"/>
</dbReference>